<dbReference type="InterPro" id="IPR000157">
    <property type="entry name" value="TIR_dom"/>
</dbReference>
<dbReference type="GO" id="GO:0007165">
    <property type="term" value="P:signal transduction"/>
    <property type="evidence" value="ECO:0007669"/>
    <property type="project" value="InterPro"/>
</dbReference>
<keyword evidence="3" id="KW-1185">Reference proteome</keyword>
<evidence type="ECO:0000313" key="2">
    <source>
        <dbReference type="EMBL" id="SCG60738.1"/>
    </source>
</evidence>
<dbReference type="AlphaFoldDB" id="A0A1C5IQX4"/>
<dbReference type="Pfam" id="PF13676">
    <property type="entry name" value="TIR_2"/>
    <property type="match status" value="1"/>
</dbReference>
<dbReference type="EMBL" id="LT607751">
    <property type="protein sequence ID" value="SCG60738.1"/>
    <property type="molecule type" value="Genomic_DNA"/>
</dbReference>
<dbReference type="RefSeq" id="WP_088971669.1">
    <property type="nucleotide sequence ID" value="NZ_JBHLYF010000023.1"/>
</dbReference>
<sequence length="411" mass="45144">MLPPVLELYVLWHPDDPAGAEIAGQVEEHFQGDAFTGLIGGAVEVFVRSRGWRGGDDVPRPIPLPAAVPPGDPAPATFVAVVPVLGPGLALACQRADGPWHRYLTTLVDGCRADPAHVGVYPMVLTEAAVHRTRLGALLDGHQRLDVAGPAGETVVERRGRELSQALAQLLRGTGGRALTVFVSHSRRADPEDQERASRLVGRVRELIADTRLDQFFDAHSIQAGSDWARVLRDNARRCALLAVRGDHYSGRKWCQEEVRLAKCAGVPIVVLDDLRRGDDRGSFLMDHVPRVRVHGDRPDDGIRRGLRKLVDECLSRALWEQQRRVAHRHRPDLRVDWWAPRSPEPTTFVDWLHRARPAGGQPPGGTVRILHPDPPLGPQERLVLDQLARAAGYADGVDVLTPRLLAARAG</sequence>
<dbReference type="SUPFAM" id="SSF52200">
    <property type="entry name" value="Toll/Interleukin receptor TIR domain"/>
    <property type="match status" value="1"/>
</dbReference>
<dbReference type="Gene3D" id="3.40.50.10140">
    <property type="entry name" value="Toll/interleukin-1 receptor homology (TIR) domain"/>
    <property type="match status" value="1"/>
</dbReference>
<organism evidence="2 3">
    <name type="scientific">Micromonospora siamensis</name>
    <dbReference type="NCBI Taxonomy" id="299152"/>
    <lineage>
        <taxon>Bacteria</taxon>
        <taxon>Bacillati</taxon>
        <taxon>Actinomycetota</taxon>
        <taxon>Actinomycetes</taxon>
        <taxon>Micromonosporales</taxon>
        <taxon>Micromonosporaceae</taxon>
        <taxon>Micromonospora</taxon>
    </lineage>
</organism>
<reference evidence="2 3" key="1">
    <citation type="submission" date="2016-06" db="EMBL/GenBank/DDBJ databases">
        <authorList>
            <person name="Kjaerup R.B."/>
            <person name="Dalgaard T.S."/>
            <person name="Juul-Madsen H.R."/>
        </authorList>
    </citation>
    <scope>NUCLEOTIDE SEQUENCE [LARGE SCALE GENOMIC DNA]</scope>
    <source>
        <strain evidence="2 3">DSM 45097</strain>
    </source>
</reference>
<feature type="domain" description="TIR" evidence="1">
    <location>
        <begin position="181"/>
        <end position="264"/>
    </location>
</feature>
<protein>
    <submittedName>
        <fullName evidence="2">TIR domain-containing protein</fullName>
    </submittedName>
</protein>
<dbReference type="InterPro" id="IPR035897">
    <property type="entry name" value="Toll_tir_struct_dom_sf"/>
</dbReference>
<gene>
    <name evidence="2" type="ORF">GA0074704_3716</name>
</gene>
<evidence type="ECO:0000259" key="1">
    <source>
        <dbReference type="Pfam" id="PF13676"/>
    </source>
</evidence>
<dbReference type="Proteomes" id="UP000198210">
    <property type="component" value="Chromosome I"/>
</dbReference>
<name>A0A1C5IQX4_9ACTN</name>
<accession>A0A1C5IQX4</accession>
<proteinExistence type="predicted"/>
<evidence type="ECO:0000313" key="3">
    <source>
        <dbReference type="Proteomes" id="UP000198210"/>
    </source>
</evidence>